<dbReference type="InterPro" id="IPR003313">
    <property type="entry name" value="AraC-bd"/>
</dbReference>
<dbReference type="Gene3D" id="1.10.10.60">
    <property type="entry name" value="Homeodomain-like"/>
    <property type="match status" value="2"/>
</dbReference>
<dbReference type="PROSITE" id="PS01124">
    <property type="entry name" value="HTH_ARAC_FAMILY_2"/>
    <property type="match status" value="1"/>
</dbReference>
<proteinExistence type="predicted"/>
<dbReference type="CDD" id="cd06986">
    <property type="entry name" value="cupin_MmsR-like_N"/>
    <property type="match status" value="1"/>
</dbReference>
<evidence type="ECO:0000256" key="1">
    <source>
        <dbReference type="ARBA" id="ARBA00023015"/>
    </source>
</evidence>
<keyword evidence="3" id="KW-0804">Transcription</keyword>
<dbReference type="Proteomes" id="UP000712527">
    <property type="component" value="Unassembled WGS sequence"/>
</dbReference>
<sequence>MPFQYGRKACEPGHAFGPARRSHYLFHYVISGSGTLLATNENGVETSYQLSGGEGFLIFPGQVNTYVADLADPWEYIWVEFDGIRVKEDLELAGLSMSSPIYRAHSTELCVRMVDEMRYLVANRDASPLHLIGHTYLFLDYLLRSVEHIQSSPSSKLQDFYIREALDFVTKNFDQDITVEDMARQVGLNRSYFGKVFKAAMGKSPQQYLIGYRMTKAAELLKLTTLPIGEVARTVGYPNQLHFSRAFKGAYGVSPRDWRREHAR</sequence>
<dbReference type="InterPro" id="IPR009057">
    <property type="entry name" value="Homeodomain-like_sf"/>
</dbReference>
<dbReference type="InterPro" id="IPR020449">
    <property type="entry name" value="Tscrpt_reg_AraC-type_HTH"/>
</dbReference>
<dbReference type="Pfam" id="PF12833">
    <property type="entry name" value="HTH_18"/>
    <property type="match status" value="1"/>
</dbReference>
<name>A0ABS2F3P4_9ACTN</name>
<reference evidence="5 6" key="1">
    <citation type="journal article" date="2021" name="Sci. Rep.">
        <title>The distribution of antibiotic resistance genes in chicken gut microbiota commensals.</title>
        <authorList>
            <person name="Juricova H."/>
            <person name="Matiasovicova J."/>
            <person name="Kubasova T."/>
            <person name="Cejkova D."/>
            <person name="Rychlik I."/>
        </authorList>
    </citation>
    <scope>NUCLEOTIDE SEQUENCE [LARGE SCALE GENOMIC DNA]</scope>
    <source>
        <strain evidence="5 6">An794</strain>
    </source>
</reference>
<dbReference type="SUPFAM" id="SSF51215">
    <property type="entry name" value="Regulatory protein AraC"/>
    <property type="match status" value="1"/>
</dbReference>
<accession>A0ABS2F3P4</accession>
<evidence type="ECO:0000313" key="5">
    <source>
        <dbReference type="EMBL" id="MBM6775565.1"/>
    </source>
</evidence>
<comment type="caution">
    <text evidence="5">The sequence shown here is derived from an EMBL/GenBank/DDBJ whole genome shotgun (WGS) entry which is preliminary data.</text>
</comment>
<feature type="domain" description="HTH araC/xylS-type" evidence="4">
    <location>
        <begin position="163"/>
        <end position="261"/>
    </location>
</feature>
<dbReference type="Pfam" id="PF02311">
    <property type="entry name" value="AraC_binding"/>
    <property type="match status" value="1"/>
</dbReference>
<keyword evidence="2" id="KW-0238">DNA-binding</keyword>
<dbReference type="PRINTS" id="PR00032">
    <property type="entry name" value="HTHARAC"/>
</dbReference>
<evidence type="ECO:0000313" key="6">
    <source>
        <dbReference type="Proteomes" id="UP000712527"/>
    </source>
</evidence>
<dbReference type="InterPro" id="IPR037923">
    <property type="entry name" value="HTH-like"/>
</dbReference>
<dbReference type="SMART" id="SM00342">
    <property type="entry name" value="HTH_ARAC"/>
    <property type="match status" value="1"/>
</dbReference>
<evidence type="ECO:0000256" key="3">
    <source>
        <dbReference type="ARBA" id="ARBA00023163"/>
    </source>
</evidence>
<dbReference type="PANTHER" id="PTHR43280">
    <property type="entry name" value="ARAC-FAMILY TRANSCRIPTIONAL REGULATOR"/>
    <property type="match status" value="1"/>
</dbReference>
<keyword evidence="6" id="KW-1185">Reference proteome</keyword>
<protein>
    <submittedName>
        <fullName evidence="5">AraC family transcriptional regulator</fullName>
    </submittedName>
</protein>
<dbReference type="EMBL" id="JACSNQ010000024">
    <property type="protein sequence ID" value="MBM6775565.1"/>
    <property type="molecule type" value="Genomic_DNA"/>
</dbReference>
<dbReference type="SUPFAM" id="SSF46689">
    <property type="entry name" value="Homeodomain-like"/>
    <property type="match status" value="2"/>
</dbReference>
<dbReference type="PANTHER" id="PTHR43280:SF11">
    <property type="entry name" value="RCS-SPECIFIC HTH-TYPE TRANSCRIPTIONAL ACTIVATOR RCLR"/>
    <property type="match status" value="1"/>
</dbReference>
<dbReference type="InterPro" id="IPR018060">
    <property type="entry name" value="HTH_AraC"/>
</dbReference>
<gene>
    <name evidence="5" type="ORF">H9X80_08440</name>
</gene>
<evidence type="ECO:0000259" key="4">
    <source>
        <dbReference type="PROSITE" id="PS01124"/>
    </source>
</evidence>
<organism evidence="5 6">
    <name type="scientific">Olsenella profusa</name>
    <dbReference type="NCBI Taxonomy" id="138595"/>
    <lineage>
        <taxon>Bacteria</taxon>
        <taxon>Bacillati</taxon>
        <taxon>Actinomycetota</taxon>
        <taxon>Coriobacteriia</taxon>
        <taxon>Coriobacteriales</taxon>
        <taxon>Atopobiaceae</taxon>
        <taxon>Olsenella</taxon>
    </lineage>
</organism>
<keyword evidence="1" id="KW-0805">Transcription regulation</keyword>
<evidence type="ECO:0000256" key="2">
    <source>
        <dbReference type="ARBA" id="ARBA00023125"/>
    </source>
</evidence>